<feature type="transmembrane region" description="Helical" evidence="25">
    <location>
        <begin position="1614"/>
        <end position="1638"/>
    </location>
</feature>
<feature type="transmembrane region" description="Helical" evidence="25">
    <location>
        <begin position="487"/>
        <end position="507"/>
    </location>
</feature>
<feature type="binding site" evidence="20">
    <location>
        <position position="1296"/>
    </location>
    <ligand>
        <name>Ca(2+)</name>
        <dbReference type="ChEBI" id="CHEBI:29108"/>
    </ligand>
</feature>
<feature type="transmembrane region" description="Helical" evidence="25">
    <location>
        <begin position="307"/>
        <end position="329"/>
    </location>
</feature>
<evidence type="ECO:0000256" key="20">
    <source>
        <dbReference type="PIRSR" id="PIRSR602077-1"/>
    </source>
</evidence>
<feature type="compositionally biased region" description="Polar residues" evidence="24">
    <location>
        <begin position="1857"/>
        <end position="1873"/>
    </location>
</feature>
<feature type="compositionally biased region" description="Basic residues" evidence="24">
    <location>
        <begin position="2022"/>
        <end position="2038"/>
    </location>
</feature>
<dbReference type="FunFam" id="1.10.287.70:FF:000023">
    <property type="entry name" value="Voltage-dependent R-type calcium channel subunit alpha"/>
    <property type="match status" value="1"/>
</dbReference>
<keyword evidence="2" id="KW-0813">Transport</keyword>
<dbReference type="Pfam" id="PF00520">
    <property type="entry name" value="Ion_trans"/>
    <property type="match status" value="4"/>
</dbReference>
<dbReference type="Ensembl" id="ENSCHIT00010062275.1">
    <property type="protein sequence ID" value="ENSCHIP00010044890.1"/>
    <property type="gene ID" value="ENSCHIG00010025316.1"/>
</dbReference>
<keyword evidence="4" id="KW-0597">Phosphoprotein</keyword>
<dbReference type="FunFam" id="1.20.120.350:FF:000013">
    <property type="entry name" value="Voltage-dependent N-type calcium channel subunit alpha"/>
    <property type="match status" value="1"/>
</dbReference>
<dbReference type="SUPFAM" id="SSF81324">
    <property type="entry name" value="Voltage-gated potassium channels"/>
    <property type="match status" value="4"/>
</dbReference>
<feature type="transmembrane region" description="Helical" evidence="25">
    <location>
        <begin position="117"/>
        <end position="135"/>
    </location>
</feature>
<feature type="compositionally biased region" description="Polar residues" evidence="24">
    <location>
        <begin position="907"/>
        <end position="922"/>
    </location>
</feature>
<dbReference type="GO" id="GO:0046872">
    <property type="term" value="F:metal ion binding"/>
    <property type="evidence" value="ECO:0007669"/>
    <property type="project" value="UniProtKB-KW"/>
</dbReference>
<dbReference type="PANTHER" id="PTHR45628">
    <property type="entry name" value="VOLTAGE-DEPENDENT CALCIUM CHANNEL TYPE A SUBUNIT ALPHA-1"/>
    <property type="match status" value="1"/>
</dbReference>
<keyword evidence="8 20" id="KW-0479">Metal-binding</keyword>
<dbReference type="PRINTS" id="PR00167">
    <property type="entry name" value="CACHANNEL"/>
</dbReference>
<dbReference type="SMART" id="SM01062">
    <property type="entry name" value="Ca_chan_IQ"/>
    <property type="match status" value="1"/>
</dbReference>
<feature type="region of interest" description="Disordered" evidence="24">
    <location>
        <begin position="1811"/>
        <end position="2191"/>
    </location>
</feature>
<feature type="binding site" evidence="20">
    <location>
        <position position="288"/>
    </location>
    <ligand>
        <name>Ca(2+)</name>
        <dbReference type="ChEBI" id="CHEBI:29108"/>
    </ligand>
</feature>
<feature type="transmembrane region" description="Helical" evidence="25">
    <location>
        <begin position="1406"/>
        <end position="1424"/>
    </location>
</feature>
<feature type="region of interest" description="Disordered" evidence="24">
    <location>
        <begin position="874"/>
        <end position="1058"/>
    </location>
</feature>
<evidence type="ECO:0000256" key="9">
    <source>
        <dbReference type="ARBA" id="ARBA00022737"/>
    </source>
</evidence>
<keyword evidence="16 21" id="KW-0325">Glycoprotein</keyword>
<keyword evidence="23" id="KW-0175">Coiled coil</keyword>
<feature type="transmembrane region" description="Helical" evidence="25">
    <location>
        <begin position="1118"/>
        <end position="1139"/>
    </location>
</feature>
<dbReference type="GO" id="GO:0098703">
    <property type="term" value="P:calcium ion import across plasma membrane"/>
    <property type="evidence" value="ECO:0007669"/>
    <property type="project" value="TreeGrafter"/>
</dbReference>
<keyword evidence="15" id="KW-1015">Disulfide bond</keyword>
<dbReference type="FunFam" id="1.20.120.350:FF:000001">
    <property type="entry name" value="Voltage-dependent L-type calcium channel subunit alpha"/>
    <property type="match status" value="1"/>
</dbReference>
<evidence type="ECO:0000256" key="19">
    <source>
        <dbReference type="ARBA" id="ARBA00037936"/>
    </source>
</evidence>
<dbReference type="FunFam" id="1.20.120.350:FF:000015">
    <property type="entry name" value="Voltage-dependent N-type calcium channel subunit alpha"/>
    <property type="match status" value="1"/>
</dbReference>
<dbReference type="Gene3D" id="1.20.120.350">
    <property type="entry name" value="Voltage-gated potassium channels. Chain C"/>
    <property type="match status" value="4"/>
</dbReference>
<evidence type="ECO:0000256" key="4">
    <source>
        <dbReference type="ARBA" id="ARBA00022553"/>
    </source>
</evidence>
<keyword evidence="11 22" id="KW-0851">Voltage-gated channel</keyword>
<evidence type="ECO:0000256" key="13">
    <source>
        <dbReference type="ARBA" id="ARBA00023065"/>
    </source>
</evidence>
<comment type="catalytic activity">
    <reaction evidence="18">
        <text>Ca(2+)(in) = Ca(2+)(out)</text>
        <dbReference type="Rhea" id="RHEA:29671"/>
        <dbReference type="ChEBI" id="CHEBI:29108"/>
    </reaction>
</comment>
<evidence type="ECO:0000256" key="18">
    <source>
        <dbReference type="ARBA" id="ARBA00036634"/>
    </source>
</evidence>
<evidence type="ECO:0000256" key="25">
    <source>
        <dbReference type="SAM" id="Phobius"/>
    </source>
</evidence>
<feature type="transmembrane region" description="Helical" evidence="25">
    <location>
        <begin position="192"/>
        <end position="215"/>
    </location>
</feature>
<keyword evidence="12 25" id="KW-1133">Transmembrane helix</keyword>
<keyword evidence="9" id="KW-0677">Repeat</keyword>
<evidence type="ECO:0000256" key="14">
    <source>
        <dbReference type="ARBA" id="ARBA00023136"/>
    </source>
</evidence>
<feature type="transmembrane region" description="Helical" evidence="25">
    <location>
        <begin position="1325"/>
        <end position="1350"/>
    </location>
</feature>
<feature type="compositionally biased region" description="Polar residues" evidence="24">
    <location>
        <begin position="1883"/>
        <end position="1893"/>
    </location>
</feature>
<keyword evidence="3" id="KW-1003">Cell membrane</keyword>
<evidence type="ECO:0000256" key="21">
    <source>
        <dbReference type="PIRSR" id="PIRSR602077-3"/>
    </source>
</evidence>
<dbReference type="PANTHER" id="PTHR45628:SF3">
    <property type="entry name" value="VOLTAGE-DEPENDENT P_Q-TYPE CALCIUM CHANNEL SUBUNIT ALPHA-1A"/>
    <property type="match status" value="1"/>
</dbReference>
<feature type="compositionally biased region" description="Low complexity" evidence="24">
    <location>
        <begin position="2109"/>
        <end position="2121"/>
    </location>
</feature>
<feature type="compositionally biased region" description="Polar residues" evidence="24">
    <location>
        <begin position="1939"/>
        <end position="1949"/>
    </location>
</feature>
<accession>A0A8C2SJF9</accession>
<feature type="compositionally biased region" description="Low complexity" evidence="24">
    <location>
        <begin position="948"/>
        <end position="969"/>
    </location>
</feature>
<keyword evidence="7 25" id="KW-0812">Transmembrane</keyword>
<feature type="compositionally biased region" description="Polar residues" evidence="24">
    <location>
        <begin position="2175"/>
        <end position="2191"/>
    </location>
</feature>
<feature type="transmembrane region" description="Helical" evidence="25">
    <location>
        <begin position="274"/>
        <end position="295"/>
    </location>
</feature>
<sequence length="2255" mass="253867">MARFGDEMPARYGGGGSGAAAGVVVGAGGGRGAGGSRQGGQPGAQRMYKQSMAQRARTMALYNPIPVRQNCLTVNRSLFLFTTIIANCIVLALEQHLPDDDKTPMSERLVSDVSLPGSLLCWHAGIKIIALGFAFHKGSYLRNGWNVMDFVVVLTGILATVGTEFDLRTLRAVRVLRPLKLVSGIPSSIMKAMIPLLQIGLLLFFAILIFAIIGLEFYMGKFHTTCFEEGTDDIQGESPAPCGTEEPARTCPNGTKCQPYWEGPNNGITQFDNILFAVLTVFQCITMEGWTDLLYNSNDASGNTWNWLYFIPLIIIGSFFMLNLVLGVLSGEFAKERERVENRRAFLKLRRQQQIERELNGYMEWISKAEEVILGNVFFSWRVSIVGALRRATIKKSKTDLLNPEEAEDQLADIASVGSPFARASIKSAKLENSTFFHKKERRMRFYIRRMVKTQAFYWTVLSLVALNTLCVAIVHYNQPEWLSDFLYYAEFIFLGLFMSEMFIKMYGLGTRPYFHSSFNCFDCGVIIGSIFEVIWAVIKPGTSFGISVLRALRLLRIFKVTKYWASLRNLVVSLLNSMKSIISLLFLLFLFIVVFALLGMQLFGGQFNFDEGTPPTNFDTFPAAIMTVFQILTGEDWNEVMYDGIKSQGGVQGGMVFSIYFIVLTLFGNYTLLNVFLAIAVDNLANAQELTKDEQEEEEAANQKLALQKAKEVAEVSPLSAANMSIAVKEQQKNQKPAKSVWEQRTSEMRKQNLLASREALYNEMDPDERWKASYARHLRPDMKTHLDRPLVVDPQENRNNNTNKSRAAEPTVDQRLGQQRLLPSQSFFTLCYSAGGGAGLGGGGGGNMSLYVLTHSRVLFCWPACCRENQGSGVPVSGPNLSTTRPIQQDLGRQDPPLAEDIDNMKNNKLATAESASPHDSLSHAGLPQSPAKMGNSTDPGPTPAPTTVAANPQNAASRRTANNPGNPSNPGPPKTPENSLIVTNPSSTQANSTARKPDHTTVDIPPACPPPLNHTIIQVNKNANPDPLPKKEEEKKEEEEDDPGEDGPKPMPPYSSMFILSTTNPLRRLCHYILNLRYFEMCILMVIAMSSIALAAEDPVQPNAPRNNVLRYFDYVFTGVFTFEMVIKMIDLGLVLHQGAYFRDLWNILDFIVVSGALVAFAFTGNSKGKDINTIKSLRVLRVLRPLKTIKRLPKLKAVFDCVVNSLKNVFNILIVYMLFMFIFAVVAVQLFKGKFFHCTDESKEFEKDCRGKYLLYEKNEVKARDREWKKYEFHYDNVLWALLTLFTVSTGEGWPQVLKHSVDATFENQGPSPGYRMEMSIFYVVYFVVFPFFFVNIFVALIIITFQEQGDKMMEEYSLEKNERACIDFAISAKPLTRHMPQNKQSFQYRMWQFVVSPPFEYTIMAMIALNTIVLMMKFYGASVAYENALRVFNIVFTSLFSLECVLKVMAFGILNYFRDAWNIFDFVTVLGSITDILVTEFGNNFINLSFLRLFRAGYTIRILLWTFVQSFKALPYVCLLIAMLFFIYAIIGMQVFGNIGIDVEDEDSDEDEFQITEHNNFRTFFQALMLLFRSATGEAWHNIMLSCLSGKPCDKNSGILTHECGNEFAYFYFVSFIFLCSFLMLNLFVAVIMDNFEYLTRDSSILGPHHLDEYVRVWAEYDPAAWGRMPYPDMYQMLRHMSPPLGLGKKCPARVAYKRLLRMDLPVADDNTVHFNSTLMALIRTALDIKIAKGGADKQQMDAELRKEMMAIWPNLSQKTLDLLVTPHKSTDLTVGKIYAAMMIMEYYRQSKAKKLQAMREEQNRTPLMFQRMEPPSPTQEGGPGQNALPSTQLDPGGGLMAHESGMKESPSWVTQRAQEMFQKTGTWSPERGPPTDMPNSQPNSQSVEMREMGRDGYSDSEHYFPVEGQARAASMPRLPAENQRRRGRPRGNDLSTISDTSPMKRSASVLGPKARRLDDYSLERVPPEENQRHHQRRRDRGHRTSERSLGLGTDLSMTTQSGDLPSKERDQERGRPKDRKHRHHHHPHHHHPPPPDKERYAQERPEHGRPRARDQRWSRSPSEGREHMAHRQVGVAPRAGLPERPARSGARPAPPRTPRTRPPRGGAAPAAGPPRCHLPSTRGRGGPGRPRRGPAGRPRTLEGVPRAGTHQGVPKRPSWAATAPPTQPRSPTTTAGGPRGQTNHTAKGFELTQPFLENLGENGNFKKKKKTFLKEKRGEKKLLLLMSFIISIEIFPFPGERVLVARVCG</sequence>
<dbReference type="InterPro" id="IPR027359">
    <property type="entry name" value="Volt_channel_dom_sf"/>
</dbReference>
<feature type="transmembrane region" description="Helical" evidence="25">
    <location>
        <begin position="456"/>
        <end position="475"/>
    </location>
</feature>
<reference evidence="27" key="2">
    <citation type="submission" date="2025-08" db="UniProtKB">
        <authorList>
            <consortium name="Ensembl"/>
        </authorList>
    </citation>
    <scope>IDENTIFICATION</scope>
</reference>
<evidence type="ECO:0000256" key="17">
    <source>
        <dbReference type="ARBA" id="ARBA00023303"/>
    </source>
</evidence>
<evidence type="ECO:0000313" key="27">
    <source>
        <dbReference type="Ensembl" id="ENSCHIP00010044890.1"/>
    </source>
</evidence>
<feature type="glycosylation site" description="N-linked (GlcNAc...) asparagine" evidence="21">
    <location>
        <position position="253"/>
    </location>
</feature>
<feature type="compositionally biased region" description="Basic and acidic residues" evidence="24">
    <location>
        <begin position="1894"/>
        <end position="1910"/>
    </location>
</feature>
<feature type="domain" description="Voltage-dependent calcium channel alpha-1 subunit IQ" evidence="26">
    <location>
        <begin position="1775"/>
        <end position="1809"/>
    </location>
</feature>
<dbReference type="GO" id="GO:0008331">
    <property type="term" value="F:high voltage-gated calcium channel activity"/>
    <property type="evidence" value="ECO:0007669"/>
    <property type="project" value="TreeGrafter"/>
</dbReference>
<dbReference type="InterPro" id="IPR002077">
    <property type="entry name" value="VDCCAlpha1"/>
</dbReference>
<protein>
    <recommendedName>
        <fullName evidence="22">Voltage-dependent P/Q-type calcium channel subunit alpha</fullName>
    </recommendedName>
</protein>
<keyword evidence="13" id="KW-0406">Ion transport</keyword>
<feature type="transmembrane region" description="Helical" evidence="25">
    <location>
        <begin position="78"/>
        <end position="97"/>
    </location>
</feature>
<evidence type="ECO:0000256" key="2">
    <source>
        <dbReference type="ARBA" id="ARBA00022448"/>
    </source>
</evidence>
<feature type="compositionally biased region" description="Basic and acidic residues" evidence="24">
    <location>
        <begin position="2039"/>
        <end position="2075"/>
    </location>
</feature>
<evidence type="ECO:0000259" key="26">
    <source>
        <dbReference type="SMART" id="SM01062"/>
    </source>
</evidence>
<dbReference type="Gene3D" id="6.10.250.2180">
    <property type="match status" value="1"/>
</dbReference>
<comment type="subcellular location">
    <subcellularLocation>
        <location evidence="1">Cell membrane</location>
        <topology evidence="1">Multi-pass membrane protein</topology>
    </subcellularLocation>
    <subcellularLocation>
        <location evidence="22">Membrane</location>
        <topology evidence="22">Multi-pass membrane protein</topology>
    </subcellularLocation>
</comment>
<feature type="transmembrane region" description="Helical" evidence="25">
    <location>
        <begin position="1079"/>
        <end position="1098"/>
    </location>
</feature>
<evidence type="ECO:0000256" key="10">
    <source>
        <dbReference type="ARBA" id="ARBA00022837"/>
    </source>
</evidence>
<feature type="transmembrane region" description="Helical" evidence="25">
    <location>
        <begin position="1436"/>
        <end position="1459"/>
    </location>
</feature>
<dbReference type="GO" id="GO:0007268">
    <property type="term" value="P:chemical synaptic transmission"/>
    <property type="evidence" value="ECO:0007669"/>
    <property type="project" value="TreeGrafter"/>
</dbReference>
<dbReference type="InterPro" id="IPR005448">
    <property type="entry name" value="CACNA1A"/>
</dbReference>
<feature type="compositionally biased region" description="Basic and acidic residues" evidence="24">
    <location>
        <begin position="2011"/>
        <end position="2021"/>
    </location>
</feature>
<feature type="transmembrane region" description="Helical" evidence="25">
    <location>
        <begin position="1518"/>
        <end position="1536"/>
    </location>
</feature>
<dbReference type="InterPro" id="IPR031649">
    <property type="entry name" value="GPHH_dom"/>
</dbReference>
<feature type="compositionally biased region" description="Basic and acidic residues" evidence="24">
    <location>
        <begin position="1961"/>
        <end position="1978"/>
    </location>
</feature>
<dbReference type="PRINTS" id="PR01632">
    <property type="entry name" value="PQVDCCALPHA1"/>
</dbReference>
<dbReference type="GO" id="GO:0045202">
    <property type="term" value="C:synapse"/>
    <property type="evidence" value="ECO:0007669"/>
    <property type="project" value="GOC"/>
</dbReference>
<evidence type="ECO:0000256" key="3">
    <source>
        <dbReference type="ARBA" id="ARBA00022475"/>
    </source>
</evidence>
<dbReference type="Pfam" id="PF08763">
    <property type="entry name" value="Ca_chan_IQ"/>
    <property type="match status" value="1"/>
</dbReference>
<dbReference type="Gene3D" id="1.10.287.70">
    <property type="match status" value="4"/>
</dbReference>
<evidence type="ECO:0000256" key="24">
    <source>
        <dbReference type="SAM" id="MobiDB-lite"/>
    </source>
</evidence>
<dbReference type="GO" id="GO:0005891">
    <property type="term" value="C:voltage-gated calcium channel complex"/>
    <property type="evidence" value="ECO:0007669"/>
    <property type="project" value="InterPro"/>
</dbReference>
<feature type="compositionally biased region" description="Polar residues" evidence="24">
    <location>
        <begin position="979"/>
        <end position="997"/>
    </location>
</feature>
<feature type="binding site" evidence="20">
    <location>
        <position position="636"/>
    </location>
    <ligand>
        <name>Ca(2+)</name>
        <dbReference type="ChEBI" id="CHEBI:29108"/>
    </ligand>
</feature>
<evidence type="ECO:0000256" key="12">
    <source>
        <dbReference type="ARBA" id="ARBA00022989"/>
    </source>
</evidence>
<feature type="region of interest" description="Disordered" evidence="24">
    <location>
        <begin position="790"/>
        <end position="814"/>
    </location>
</feature>
<keyword evidence="17" id="KW-0407">Ion channel</keyword>
<evidence type="ECO:0000256" key="16">
    <source>
        <dbReference type="ARBA" id="ARBA00023180"/>
    </source>
</evidence>
<dbReference type="FunFam" id="1.10.238.10:FF:000063">
    <property type="entry name" value="Voltage-dependent N-type calcium channel subunit alpha"/>
    <property type="match status" value="1"/>
</dbReference>
<reference evidence="27" key="1">
    <citation type="submission" date="2019-03" db="EMBL/GenBank/DDBJ databases">
        <title>Genome sequencing and reference-guided assembly of Black Bengal Goat (Capra hircus).</title>
        <authorList>
            <person name="Siddiki A.Z."/>
            <person name="Baten A."/>
            <person name="Billah M."/>
            <person name="Alam M.A.U."/>
            <person name="Shawrob K.S.M."/>
            <person name="Saha S."/>
            <person name="Chowdhury M."/>
            <person name="Rahman A.H."/>
            <person name="Stear M."/>
            <person name="Miah G."/>
            <person name="Das G.B."/>
            <person name="Hossain M.M."/>
            <person name="Kumkum M."/>
            <person name="Islam M.S."/>
            <person name="Mollah A.M."/>
            <person name="Ahsan A."/>
            <person name="Tusar F."/>
            <person name="Khan M.K.I."/>
        </authorList>
    </citation>
    <scope>NUCLEOTIDE SEQUENCE [LARGE SCALE GENOMIC DNA]</scope>
</reference>
<evidence type="ECO:0000256" key="15">
    <source>
        <dbReference type="ARBA" id="ARBA00023157"/>
    </source>
</evidence>
<feature type="transmembrane region" description="Helical" evidence="25">
    <location>
        <begin position="582"/>
        <end position="604"/>
    </location>
</feature>
<dbReference type="Pfam" id="PF16905">
    <property type="entry name" value="GPHH"/>
    <property type="match status" value="1"/>
</dbReference>
<keyword evidence="14 25" id="KW-0472">Membrane</keyword>
<evidence type="ECO:0000256" key="23">
    <source>
        <dbReference type="SAM" id="Coils"/>
    </source>
</evidence>
<proteinExistence type="inferred from homology"/>
<feature type="coiled-coil region" evidence="23">
    <location>
        <begin position="678"/>
        <end position="714"/>
    </location>
</feature>
<feature type="transmembrane region" description="Helical" evidence="25">
    <location>
        <begin position="147"/>
        <end position="165"/>
    </location>
</feature>
<evidence type="ECO:0000256" key="7">
    <source>
        <dbReference type="ARBA" id="ARBA00022692"/>
    </source>
</evidence>
<evidence type="ECO:0000256" key="11">
    <source>
        <dbReference type="ARBA" id="ARBA00022882"/>
    </source>
</evidence>
<feature type="transmembrane region" description="Helical" evidence="25">
    <location>
        <begin position="1213"/>
        <end position="1235"/>
    </location>
</feature>
<keyword evidence="6 22" id="KW-0107">Calcium channel</keyword>
<evidence type="ECO:0000256" key="22">
    <source>
        <dbReference type="RuleBase" id="RU003808"/>
    </source>
</evidence>
<dbReference type="InterPro" id="IPR050599">
    <property type="entry name" value="VDCC_alpha-1_subunit"/>
</dbReference>
<feature type="compositionally biased region" description="Acidic residues" evidence="24">
    <location>
        <begin position="1038"/>
        <end position="1048"/>
    </location>
</feature>
<dbReference type="InterPro" id="IPR005821">
    <property type="entry name" value="Ion_trans_dom"/>
</dbReference>
<comment type="similarity">
    <text evidence="19">Belongs to the calcium channel alpha-1 subunit (TC 1.A.1.11) family. CACNA1A subfamily.</text>
</comment>
<feature type="transmembrane region" description="Helical" evidence="25">
    <location>
        <begin position="1151"/>
        <end position="1168"/>
    </location>
</feature>
<dbReference type="FunFam" id="1.20.120.350:FF:000011">
    <property type="entry name" value="Voltage-dependent N-type calcium channel subunit alpha"/>
    <property type="match status" value="1"/>
</dbReference>
<feature type="transmembrane region" description="Helical" evidence="25">
    <location>
        <begin position="658"/>
        <end position="682"/>
    </location>
</feature>
<keyword evidence="5 22" id="KW-0109">Calcium transport</keyword>
<dbReference type="InterPro" id="IPR014873">
    <property type="entry name" value="VDCC_a1su_IQ"/>
</dbReference>
<organism evidence="27">
    <name type="scientific">Capra hircus</name>
    <name type="common">Goat</name>
    <dbReference type="NCBI Taxonomy" id="9925"/>
    <lineage>
        <taxon>Eukaryota</taxon>
        <taxon>Metazoa</taxon>
        <taxon>Chordata</taxon>
        <taxon>Craniata</taxon>
        <taxon>Vertebrata</taxon>
        <taxon>Euteleostomi</taxon>
        <taxon>Mammalia</taxon>
        <taxon>Eutheria</taxon>
        <taxon>Laurasiatheria</taxon>
        <taxon>Artiodactyla</taxon>
        <taxon>Ruminantia</taxon>
        <taxon>Pecora</taxon>
        <taxon>Bovidae</taxon>
        <taxon>Caprinae</taxon>
        <taxon>Capra</taxon>
    </lineage>
</organism>
<comment type="function">
    <text evidence="22">Voltage-sensitive calcium channels (VSCC) mediate the entry of calcium ions into excitable cells and are also involved in a variety of calcium-dependent processes, including muscle contraction, hormone or neurotransmitter release, gene expression, cell motility, cell division and cell death. The isoform alpha-1A gives rise to P and/or Q-type calcium currents.</text>
</comment>
<name>A0A8C2SJF9_CAPHI</name>
<dbReference type="FunFam" id="1.10.287.70:FF:000025">
    <property type="entry name" value="Voltage-dependent R-type calcium channel subunit alpha"/>
    <property type="match status" value="1"/>
</dbReference>
<dbReference type="Gene3D" id="6.10.250.2500">
    <property type="match status" value="1"/>
</dbReference>
<evidence type="ECO:0000256" key="5">
    <source>
        <dbReference type="ARBA" id="ARBA00022568"/>
    </source>
</evidence>
<evidence type="ECO:0000256" key="1">
    <source>
        <dbReference type="ARBA" id="ARBA00004651"/>
    </source>
</evidence>
<keyword evidence="10 20" id="KW-0106">Calcium</keyword>
<evidence type="ECO:0000256" key="6">
    <source>
        <dbReference type="ARBA" id="ARBA00022673"/>
    </source>
</evidence>
<dbReference type="GO" id="GO:0043025">
    <property type="term" value="C:neuronal cell body"/>
    <property type="evidence" value="ECO:0007669"/>
    <property type="project" value="TreeGrafter"/>
</dbReference>
<evidence type="ECO:0000256" key="8">
    <source>
        <dbReference type="ARBA" id="ARBA00022723"/>
    </source>
</evidence>